<keyword evidence="2" id="KW-0813">Transport</keyword>
<dbReference type="PROSITE" id="PS50893">
    <property type="entry name" value="ABC_TRANSPORTER_2"/>
    <property type="match status" value="1"/>
</dbReference>
<dbReference type="Proteomes" id="UP000321577">
    <property type="component" value="Unassembled WGS sequence"/>
</dbReference>
<dbReference type="GO" id="GO:0005524">
    <property type="term" value="F:ATP binding"/>
    <property type="evidence" value="ECO:0007669"/>
    <property type="project" value="UniProtKB-KW"/>
</dbReference>
<organism evidence="6 7">
    <name type="scientific">Brevifollis gellanilyticus</name>
    <dbReference type="NCBI Taxonomy" id="748831"/>
    <lineage>
        <taxon>Bacteria</taxon>
        <taxon>Pseudomonadati</taxon>
        <taxon>Verrucomicrobiota</taxon>
        <taxon>Verrucomicrobiia</taxon>
        <taxon>Verrucomicrobiales</taxon>
        <taxon>Verrucomicrobiaceae</taxon>
    </lineage>
</organism>
<gene>
    <name evidence="6" type="ORF">BGE01nite_00460</name>
</gene>
<comment type="caution">
    <text evidence="6">The sequence shown here is derived from an EMBL/GenBank/DDBJ whole genome shotgun (WGS) entry which is preliminary data.</text>
</comment>
<dbReference type="EMBL" id="BKAG01000001">
    <property type="protein sequence ID" value="GEP40755.1"/>
    <property type="molecule type" value="Genomic_DNA"/>
</dbReference>
<evidence type="ECO:0000313" key="6">
    <source>
        <dbReference type="EMBL" id="GEP40755.1"/>
    </source>
</evidence>
<accession>A0A512M1Z5</accession>
<dbReference type="InterPro" id="IPR003593">
    <property type="entry name" value="AAA+_ATPase"/>
</dbReference>
<keyword evidence="7" id="KW-1185">Reference proteome</keyword>
<dbReference type="InterPro" id="IPR027417">
    <property type="entry name" value="P-loop_NTPase"/>
</dbReference>
<dbReference type="InterPro" id="IPR017871">
    <property type="entry name" value="ABC_transporter-like_CS"/>
</dbReference>
<dbReference type="RefSeq" id="WP_146848246.1">
    <property type="nucleotide sequence ID" value="NZ_BKAG01000001.1"/>
</dbReference>
<dbReference type="SUPFAM" id="SSF52540">
    <property type="entry name" value="P-loop containing nucleoside triphosphate hydrolases"/>
    <property type="match status" value="1"/>
</dbReference>
<evidence type="ECO:0000256" key="4">
    <source>
        <dbReference type="ARBA" id="ARBA00022840"/>
    </source>
</evidence>
<evidence type="ECO:0000259" key="5">
    <source>
        <dbReference type="PROSITE" id="PS50893"/>
    </source>
</evidence>
<name>A0A512M1Z5_9BACT</name>
<protein>
    <submittedName>
        <fullName evidence="6">ABC transporter ATP-binding protein</fullName>
    </submittedName>
</protein>
<dbReference type="PANTHER" id="PTHR43335:SF4">
    <property type="entry name" value="ABC TRANSPORTER, ATP-BINDING PROTEIN"/>
    <property type="match status" value="1"/>
</dbReference>
<dbReference type="PROSITE" id="PS00211">
    <property type="entry name" value="ABC_TRANSPORTER_1"/>
    <property type="match status" value="1"/>
</dbReference>
<evidence type="ECO:0000256" key="3">
    <source>
        <dbReference type="ARBA" id="ARBA00022741"/>
    </source>
</evidence>
<dbReference type="OrthoDB" id="9804819at2"/>
<proteinExistence type="inferred from homology"/>
<evidence type="ECO:0000313" key="7">
    <source>
        <dbReference type="Proteomes" id="UP000321577"/>
    </source>
</evidence>
<comment type="similarity">
    <text evidence="1">Belongs to the ABC transporter superfamily.</text>
</comment>
<dbReference type="AlphaFoldDB" id="A0A512M1Z5"/>
<keyword evidence="4 6" id="KW-0067">ATP-binding</keyword>
<dbReference type="PANTHER" id="PTHR43335">
    <property type="entry name" value="ABC TRANSPORTER, ATP-BINDING PROTEIN"/>
    <property type="match status" value="1"/>
</dbReference>
<dbReference type="SMART" id="SM00382">
    <property type="entry name" value="AAA"/>
    <property type="match status" value="1"/>
</dbReference>
<dbReference type="Pfam" id="PF00005">
    <property type="entry name" value="ABC_tran"/>
    <property type="match status" value="1"/>
</dbReference>
<reference evidence="6 7" key="1">
    <citation type="submission" date="2019-07" db="EMBL/GenBank/DDBJ databases">
        <title>Whole genome shotgun sequence of Brevifollis gellanilyticus NBRC 108608.</title>
        <authorList>
            <person name="Hosoyama A."/>
            <person name="Uohara A."/>
            <person name="Ohji S."/>
            <person name="Ichikawa N."/>
        </authorList>
    </citation>
    <scope>NUCLEOTIDE SEQUENCE [LARGE SCALE GENOMIC DNA]</scope>
    <source>
        <strain evidence="6 7">NBRC 108608</strain>
    </source>
</reference>
<evidence type="ECO:0000256" key="2">
    <source>
        <dbReference type="ARBA" id="ARBA00022448"/>
    </source>
</evidence>
<keyword evidence="3" id="KW-0547">Nucleotide-binding</keyword>
<feature type="domain" description="ABC transporter" evidence="5">
    <location>
        <begin position="11"/>
        <end position="245"/>
    </location>
</feature>
<evidence type="ECO:0000256" key="1">
    <source>
        <dbReference type="ARBA" id="ARBA00005417"/>
    </source>
</evidence>
<dbReference type="Gene3D" id="3.40.50.300">
    <property type="entry name" value="P-loop containing nucleotide triphosphate hydrolases"/>
    <property type="match status" value="1"/>
</dbReference>
<dbReference type="InterPro" id="IPR003439">
    <property type="entry name" value="ABC_transporter-like_ATP-bd"/>
</dbReference>
<dbReference type="GO" id="GO:0016887">
    <property type="term" value="F:ATP hydrolysis activity"/>
    <property type="evidence" value="ECO:0007669"/>
    <property type="project" value="InterPro"/>
</dbReference>
<sequence length="287" mass="31040">MPPPASTTPAVTVENLTKVFKAGLGKAPFTAVRDLSLTVNDGEVYGLIGPNGCGKSTTMKAILGLVTPTSGRTTVFGKSSTEVESRRDVGFLPENPYFYKHLNGFETLLFYGRLCSMSGAVLKDRAKEMLAITGLEDAADRRVSGYSKGMLQRLGLAQALLHRPRLVVLDEPTAGVDPAGSRKIRDLILGFKEQGITVLVTSHLLEQMQEVCDRIGIMAHGQMVREGHLDELIAVENETELVLADASPELLAEIRALVESKGQGAKVVRSGHPRTTLEKLFLEVAEK</sequence>